<sequence length="51" mass="5615">SGLKKVAQNRISWRVTVAALCSTGNKVLAVVETVTVLYSTRNNFYSIENNV</sequence>
<accession>A0A0B6Y2C3</accession>
<proteinExistence type="predicted"/>
<feature type="non-terminal residue" evidence="1">
    <location>
        <position position="1"/>
    </location>
</feature>
<evidence type="ECO:0000313" key="1">
    <source>
        <dbReference type="EMBL" id="CEK50422.1"/>
    </source>
</evidence>
<reference evidence="1" key="1">
    <citation type="submission" date="2014-12" db="EMBL/GenBank/DDBJ databases">
        <title>Insight into the proteome of Arion vulgaris.</title>
        <authorList>
            <person name="Aradska J."/>
            <person name="Bulat T."/>
            <person name="Smidak R."/>
            <person name="Sarate P."/>
            <person name="Gangsoo J."/>
            <person name="Sialana F."/>
            <person name="Bilban M."/>
            <person name="Lubec G."/>
        </authorList>
    </citation>
    <scope>NUCLEOTIDE SEQUENCE</scope>
    <source>
        <tissue evidence="1">Skin</tissue>
    </source>
</reference>
<protein>
    <submittedName>
        <fullName evidence="1">Uncharacterized protein</fullName>
    </submittedName>
</protein>
<name>A0A0B6Y2C3_9EUPU</name>
<organism evidence="1">
    <name type="scientific">Arion vulgaris</name>
    <dbReference type="NCBI Taxonomy" id="1028688"/>
    <lineage>
        <taxon>Eukaryota</taxon>
        <taxon>Metazoa</taxon>
        <taxon>Spiralia</taxon>
        <taxon>Lophotrochozoa</taxon>
        <taxon>Mollusca</taxon>
        <taxon>Gastropoda</taxon>
        <taxon>Heterobranchia</taxon>
        <taxon>Euthyneura</taxon>
        <taxon>Panpulmonata</taxon>
        <taxon>Eupulmonata</taxon>
        <taxon>Stylommatophora</taxon>
        <taxon>Helicina</taxon>
        <taxon>Arionoidea</taxon>
        <taxon>Arionidae</taxon>
        <taxon>Arion</taxon>
    </lineage>
</organism>
<dbReference type="AlphaFoldDB" id="A0A0B6Y2C3"/>
<dbReference type="EMBL" id="HACG01003557">
    <property type="protein sequence ID" value="CEK50422.1"/>
    <property type="molecule type" value="Transcribed_RNA"/>
</dbReference>
<gene>
    <name evidence="1" type="primary">ORF10728</name>
</gene>